<gene>
    <name evidence="1" type="ORF">TDIS_2122</name>
</gene>
<reference evidence="1 2" key="1">
    <citation type="submission" date="2016-04" db="EMBL/GenBank/DDBJ databases">
        <title>Genome analysis of Thermosulfurimonas dismutans, the first thermophilic sulfur-disproportionating bacterium of the phylum Thermodesulfobacteria.</title>
        <authorList>
            <person name="Mardanov A.V."/>
            <person name="Beletsky A.V."/>
            <person name="Kadnikov V.V."/>
            <person name="Slobodkin A.I."/>
            <person name="Ravin N.V."/>
        </authorList>
    </citation>
    <scope>NUCLEOTIDE SEQUENCE [LARGE SCALE GENOMIC DNA]</scope>
    <source>
        <strain evidence="1 2">S95</strain>
    </source>
</reference>
<sequence length="67" mass="8005">METIILRVKPGAKPYLEWLLKHFRDEVEIISWKDFEELEEKGLIKAIEEGDRGEFVDEEEVMQALRE</sequence>
<protein>
    <submittedName>
        <fullName evidence="1">Uncharacterized protein</fullName>
    </submittedName>
</protein>
<dbReference type="RefSeq" id="WP_068671844.1">
    <property type="nucleotide sequence ID" value="NZ_LWLG01000029.1"/>
</dbReference>
<name>A0A179D2B5_9BACT</name>
<evidence type="ECO:0000313" key="2">
    <source>
        <dbReference type="Proteomes" id="UP000078390"/>
    </source>
</evidence>
<dbReference type="EMBL" id="LWLG01000029">
    <property type="protein sequence ID" value="OAQ19788.1"/>
    <property type="molecule type" value="Genomic_DNA"/>
</dbReference>
<dbReference type="Proteomes" id="UP000078390">
    <property type="component" value="Unassembled WGS sequence"/>
</dbReference>
<organism evidence="1 2">
    <name type="scientific">Thermosulfurimonas dismutans</name>
    <dbReference type="NCBI Taxonomy" id="999894"/>
    <lineage>
        <taxon>Bacteria</taxon>
        <taxon>Pseudomonadati</taxon>
        <taxon>Thermodesulfobacteriota</taxon>
        <taxon>Thermodesulfobacteria</taxon>
        <taxon>Thermodesulfobacteriales</taxon>
        <taxon>Thermodesulfobacteriaceae</taxon>
        <taxon>Thermosulfurimonas</taxon>
    </lineage>
</organism>
<proteinExistence type="predicted"/>
<evidence type="ECO:0000313" key="1">
    <source>
        <dbReference type="EMBL" id="OAQ19788.1"/>
    </source>
</evidence>
<dbReference type="AlphaFoldDB" id="A0A179D2B5"/>
<accession>A0A179D2B5</accession>
<keyword evidence="2" id="KW-1185">Reference proteome</keyword>
<comment type="caution">
    <text evidence="1">The sequence shown here is derived from an EMBL/GenBank/DDBJ whole genome shotgun (WGS) entry which is preliminary data.</text>
</comment>